<proteinExistence type="predicted"/>
<dbReference type="eggNOG" id="KOG1676">
    <property type="taxonomic scope" value="Eukaryota"/>
</dbReference>
<reference evidence="7" key="2">
    <citation type="submission" date="2012-11" db="EMBL/GenBank/DDBJ databases">
        <authorList>
            <person name="Kuo A."/>
            <person name="Curtis B.A."/>
            <person name="Tanifuji G."/>
            <person name="Burki F."/>
            <person name="Gruber A."/>
            <person name="Irimia M."/>
            <person name="Maruyama S."/>
            <person name="Arias M.C."/>
            <person name="Ball S.G."/>
            <person name="Gile G.H."/>
            <person name="Hirakawa Y."/>
            <person name="Hopkins J.F."/>
            <person name="Rensing S.A."/>
            <person name="Schmutz J."/>
            <person name="Symeonidi A."/>
            <person name="Elias M."/>
            <person name="Eveleigh R.J."/>
            <person name="Herman E.K."/>
            <person name="Klute M.J."/>
            <person name="Nakayama T."/>
            <person name="Obornik M."/>
            <person name="Reyes-Prieto A."/>
            <person name="Armbrust E.V."/>
            <person name="Aves S.J."/>
            <person name="Beiko R.G."/>
            <person name="Coutinho P."/>
            <person name="Dacks J.B."/>
            <person name="Durnford D.G."/>
            <person name="Fast N.M."/>
            <person name="Green B.R."/>
            <person name="Grisdale C."/>
            <person name="Hempe F."/>
            <person name="Henrissat B."/>
            <person name="Hoppner M.P."/>
            <person name="Ishida K.-I."/>
            <person name="Kim E."/>
            <person name="Koreny L."/>
            <person name="Kroth P.G."/>
            <person name="Liu Y."/>
            <person name="Malik S.-B."/>
            <person name="Maier U.G."/>
            <person name="McRose D."/>
            <person name="Mock T."/>
            <person name="Neilson J.A."/>
            <person name="Onodera N.T."/>
            <person name="Poole A.M."/>
            <person name="Pritham E.J."/>
            <person name="Richards T.A."/>
            <person name="Rocap G."/>
            <person name="Roy S.W."/>
            <person name="Sarai C."/>
            <person name="Schaack S."/>
            <person name="Shirato S."/>
            <person name="Slamovits C.H."/>
            <person name="Spencer D.F."/>
            <person name="Suzuki S."/>
            <person name="Worden A.Z."/>
            <person name="Zauner S."/>
            <person name="Barry K."/>
            <person name="Bell C."/>
            <person name="Bharti A.K."/>
            <person name="Crow J.A."/>
            <person name="Grimwood J."/>
            <person name="Kramer R."/>
            <person name="Lindquist E."/>
            <person name="Lucas S."/>
            <person name="Salamov A."/>
            <person name="McFadden G.I."/>
            <person name="Lane C.E."/>
            <person name="Keeling P.J."/>
            <person name="Gray M.W."/>
            <person name="Grigoriev I.V."/>
            <person name="Archibald J.M."/>
        </authorList>
    </citation>
    <scope>NUCLEOTIDE SEQUENCE</scope>
    <source>
        <strain evidence="7">CCMP2712</strain>
    </source>
</reference>
<evidence type="ECO:0000256" key="3">
    <source>
        <dbReference type="SAM" id="MobiDB-lite"/>
    </source>
</evidence>
<dbReference type="AlphaFoldDB" id="L1JVT7"/>
<keyword evidence="2" id="KW-0694">RNA-binding</keyword>
<dbReference type="Pfam" id="PF00013">
    <property type="entry name" value="KH_1"/>
    <property type="match status" value="3"/>
</dbReference>
<dbReference type="Proteomes" id="UP000011087">
    <property type="component" value="Unassembled WGS sequence"/>
</dbReference>
<dbReference type="KEGG" id="gtt:GUITHDRAFT_102188"/>
<dbReference type="PaxDb" id="55529-EKX52285"/>
<dbReference type="PANTHER" id="PTHR10288">
    <property type="entry name" value="KH DOMAIN CONTAINING RNA BINDING PROTEIN"/>
    <property type="match status" value="1"/>
</dbReference>
<feature type="domain" description="K Homology" evidence="4">
    <location>
        <begin position="111"/>
        <end position="180"/>
    </location>
</feature>
<dbReference type="PROSITE" id="PS50084">
    <property type="entry name" value="KH_TYPE_1"/>
    <property type="match status" value="3"/>
</dbReference>
<evidence type="ECO:0000313" key="6">
    <source>
        <dbReference type="EnsemblProtists" id="EKX52285"/>
    </source>
</evidence>
<name>L1JVT7_GUITC</name>
<dbReference type="EnsemblProtists" id="EKX52285">
    <property type="protein sequence ID" value="EKX52285"/>
    <property type="gene ID" value="GUITHDRAFT_102188"/>
</dbReference>
<evidence type="ECO:0000259" key="4">
    <source>
        <dbReference type="SMART" id="SM00322"/>
    </source>
</evidence>
<keyword evidence="7" id="KW-1185">Reference proteome</keyword>
<dbReference type="HOGENOM" id="CLU_649659_0_0_1"/>
<dbReference type="CDD" id="cd00105">
    <property type="entry name" value="KH-I"/>
    <property type="match status" value="3"/>
</dbReference>
<sequence>MAEEAWRGQTPRVACIRRFSTSELPPNPEKAEKKKSTSKEAKVKEILKVEKEFSFLIIGNKRENINRITAATKTIIYLSKHYDGAERDIEIRGSAENVARAKEMILESIKGIVKLEVPKSVLPFLIGRGGVNVRKLTEDTGVRMRVCDAVEQQEHVEIVLYGAPAENIQAAKKRIDDVVAAKASAPAVRLEKEIFDVSNAVASAIIGRGGANIKKIQSDTNAKLFLQNKPGTEDEDGNAQREIIIVGDSKSVQAAKAVVTDIMSDTQQMRDSAADHAPKHAVSQRTPKAEQRKGVEQSYYLYSEDQTEAIECEVAIRESMTTNLSLRFNNFLAIKKPIPPQEDAFTCLDADAEIQRLKDQGHKMDDEWIEYGKEIAAALNLNPTFTYSRKRSLFRLAMKAMNAEDPMYLVRPVKLQESEKADA</sequence>
<dbReference type="Gene3D" id="3.30.1370.10">
    <property type="entry name" value="K Homology domain, type 1"/>
    <property type="match status" value="3"/>
</dbReference>
<evidence type="ECO:0000256" key="2">
    <source>
        <dbReference type="PROSITE-ProRule" id="PRU00117"/>
    </source>
</evidence>
<dbReference type="InterPro" id="IPR004088">
    <property type="entry name" value="KH_dom_type_1"/>
</dbReference>
<protein>
    <recommendedName>
        <fullName evidence="4">K Homology domain-containing protein</fullName>
    </recommendedName>
</protein>
<dbReference type="GeneID" id="17308705"/>
<accession>L1JVT7</accession>
<dbReference type="InterPro" id="IPR036612">
    <property type="entry name" value="KH_dom_type_1_sf"/>
</dbReference>
<organism evidence="5">
    <name type="scientific">Guillardia theta (strain CCMP2712)</name>
    <name type="common">Cryptophyte</name>
    <dbReference type="NCBI Taxonomy" id="905079"/>
    <lineage>
        <taxon>Eukaryota</taxon>
        <taxon>Cryptophyceae</taxon>
        <taxon>Pyrenomonadales</taxon>
        <taxon>Geminigeraceae</taxon>
        <taxon>Guillardia</taxon>
    </lineage>
</organism>
<dbReference type="SMART" id="SM00322">
    <property type="entry name" value="KH"/>
    <property type="match status" value="3"/>
</dbReference>
<evidence type="ECO:0000313" key="7">
    <source>
        <dbReference type="Proteomes" id="UP000011087"/>
    </source>
</evidence>
<dbReference type="SUPFAM" id="SSF54791">
    <property type="entry name" value="Eukaryotic type KH-domain (KH-domain type I)"/>
    <property type="match status" value="3"/>
</dbReference>
<dbReference type="EMBL" id="JH992973">
    <property type="protein sequence ID" value="EKX52285.1"/>
    <property type="molecule type" value="Genomic_DNA"/>
</dbReference>
<feature type="region of interest" description="Disordered" evidence="3">
    <location>
        <begin position="268"/>
        <end position="294"/>
    </location>
</feature>
<dbReference type="RefSeq" id="XP_005839265.1">
    <property type="nucleotide sequence ID" value="XM_005839208.1"/>
</dbReference>
<gene>
    <name evidence="5" type="ORF">GUITHDRAFT_102188</name>
</gene>
<reference evidence="6" key="3">
    <citation type="submission" date="2016-03" db="UniProtKB">
        <authorList>
            <consortium name="EnsemblProtists"/>
        </authorList>
    </citation>
    <scope>IDENTIFICATION</scope>
</reference>
<evidence type="ECO:0000313" key="5">
    <source>
        <dbReference type="EMBL" id="EKX52285.1"/>
    </source>
</evidence>
<dbReference type="STRING" id="905079.L1JVT7"/>
<keyword evidence="1" id="KW-0677">Repeat</keyword>
<feature type="region of interest" description="Disordered" evidence="3">
    <location>
        <begin position="17"/>
        <end position="37"/>
    </location>
</feature>
<dbReference type="OrthoDB" id="9995375at2759"/>
<evidence type="ECO:0000256" key="1">
    <source>
        <dbReference type="ARBA" id="ARBA00022737"/>
    </source>
</evidence>
<feature type="domain" description="K Homology" evidence="4">
    <location>
        <begin position="189"/>
        <end position="264"/>
    </location>
</feature>
<dbReference type="InterPro" id="IPR004087">
    <property type="entry name" value="KH_dom"/>
</dbReference>
<dbReference type="GO" id="GO:0003723">
    <property type="term" value="F:RNA binding"/>
    <property type="evidence" value="ECO:0007669"/>
    <property type="project" value="UniProtKB-UniRule"/>
</dbReference>
<feature type="domain" description="K Homology" evidence="4">
    <location>
        <begin position="41"/>
        <end position="110"/>
    </location>
</feature>
<reference evidence="5 7" key="1">
    <citation type="journal article" date="2012" name="Nature">
        <title>Algal genomes reveal evolutionary mosaicism and the fate of nucleomorphs.</title>
        <authorList>
            <consortium name="DOE Joint Genome Institute"/>
            <person name="Curtis B.A."/>
            <person name="Tanifuji G."/>
            <person name="Burki F."/>
            <person name="Gruber A."/>
            <person name="Irimia M."/>
            <person name="Maruyama S."/>
            <person name="Arias M.C."/>
            <person name="Ball S.G."/>
            <person name="Gile G.H."/>
            <person name="Hirakawa Y."/>
            <person name="Hopkins J.F."/>
            <person name="Kuo A."/>
            <person name="Rensing S.A."/>
            <person name="Schmutz J."/>
            <person name="Symeonidi A."/>
            <person name="Elias M."/>
            <person name="Eveleigh R.J."/>
            <person name="Herman E.K."/>
            <person name="Klute M.J."/>
            <person name="Nakayama T."/>
            <person name="Obornik M."/>
            <person name="Reyes-Prieto A."/>
            <person name="Armbrust E.V."/>
            <person name="Aves S.J."/>
            <person name="Beiko R.G."/>
            <person name="Coutinho P."/>
            <person name="Dacks J.B."/>
            <person name="Durnford D.G."/>
            <person name="Fast N.M."/>
            <person name="Green B.R."/>
            <person name="Grisdale C.J."/>
            <person name="Hempel F."/>
            <person name="Henrissat B."/>
            <person name="Hoppner M.P."/>
            <person name="Ishida K."/>
            <person name="Kim E."/>
            <person name="Koreny L."/>
            <person name="Kroth P.G."/>
            <person name="Liu Y."/>
            <person name="Malik S.B."/>
            <person name="Maier U.G."/>
            <person name="McRose D."/>
            <person name="Mock T."/>
            <person name="Neilson J.A."/>
            <person name="Onodera N.T."/>
            <person name="Poole A.M."/>
            <person name="Pritham E.J."/>
            <person name="Richards T.A."/>
            <person name="Rocap G."/>
            <person name="Roy S.W."/>
            <person name="Sarai C."/>
            <person name="Schaack S."/>
            <person name="Shirato S."/>
            <person name="Slamovits C.H."/>
            <person name="Spencer D.F."/>
            <person name="Suzuki S."/>
            <person name="Worden A.Z."/>
            <person name="Zauner S."/>
            <person name="Barry K."/>
            <person name="Bell C."/>
            <person name="Bharti A.K."/>
            <person name="Crow J.A."/>
            <person name="Grimwood J."/>
            <person name="Kramer R."/>
            <person name="Lindquist E."/>
            <person name="Lucas S."/>
            <person name="Salamov A."/>
            <person name="McFadden G.I."/>
            <person name="Lane C.E."/>
            <person name="Keeling P.J."/>
            <person name="Gray M.W."/>
            <person name="Grigoriev I.V."/>
            <person name="Archibald J.M."/>
        </authorList>
    </citation>
    <scope>NUCLEOTIDE SEQUENCE</scope>
    <source>
        <strain evidence="5 7">CCMP2712</strain>
    </source>
</reference>